<evidence type="ECO:0000256" key="4">
    <source>
        <dbReference type="ARBA" id="ARBA00022679"/>
    </source>
</evidence>
<organism evidence="7 8">
    <name type="scientific">Propioniciclava sinopodophylli</name>
    <dbReference type="NCBI Taxonomy" id="1837344"/>
    <lineage>
        <taxon>Bacteria</taxon>
        <taxon>Bacillati</taxon>
        <taxon>Actinomycetota</taxon>
        <taxon>Actinomycetes</taxon>
        <taxon>Propionibacteriales</taxon>
        <taxon>Propionibacteriaceae</taxon>
        <taxon>Propioniciclava</taxon>
    </lineage>
</organism>
<dbReference type="Pfam" id="PF00590">
    <property type="entry name" value="TP_methylase"/>
    <property type="match status" value="1"/>
</dbReference>
<keyword evidence="2" id="KW-0169">Cobalamin biosynthesis</keyword>
<dbReference type="Proteomes" id="UP000292373">
    <property type="component" value="Unassembled WGS sequence"/>
</dbReference>
<proteinExistence type="predicted"/>
<evidence type="ECO:0000259" key="6">
    <source>
        <dbReference type="Pfam" id="PF00590"/>
    </source>
</evidence>
<comment type="pathway">
    <text evidence="1">Cofactor biosynthesis; adenosylcobalamin biosynthesis.</text>
</comment>
<dbReference type="EC" id="2.1.1.152" evidence="7"/>
<dbReference type="OrthoDB" id="9787471at2"/>
<dbReference type="EMBL" id="SDMQ01000017">
    <property type="protein sequence ID" value="TBT82789.1"/>
    <property type="molecule type" value="Genomic_DNA"/>
</dbReference>
<comment type="caution">
    <text evidence="7">The sequence shown here is derived from an EMBL/GenBank/DDBJ whole genome shotgun (WGS) entry which is preliminary data.</text>
</comment>
<accession>A0A4Q9KB70</accession>
<keyword evidence="8" id="KW-1185">Reference proteome</keyword>
<dbReference type="InterPro" id="IPR014776">
    <property type="entry name" value="4pyrrole_Mease_sub2"/>
</dbReference>
<dbReference type="Gene3D" id="3.30.950.10">
    <property type="entry name" value="Methyltransferase, Cobalt-precorrin-4 Transmethylase, Domain 2"/>
    <property type="match status" value="1"/>
</dbReference>
<dbReference type="GO" id="GO:0009236">
    <property type="term" value="P:cobalamin biosynthetic process"/>
    <property type="evidence" value="ECO:0007669"/>
    <property type="project" value="UniProtKB-KW"/>
</dbReference>
<evidence type="ECO:0000313" key="7">
    <source>
        <dbReference type="EMBL" id="TBT82789.1"/>
    </source>
</evidence>
<evidence type="ECO:0000313" key="8">
    <source>
        <dbReference type="Proteomes" id="UP000292373"/>
    </source>
</evidence>
<name>A0A4Q9KB70_9ACTN</name>
<reference evidence="7 8" key="1">
    <citation type="submission" date="2019-01" db="EMBL/GenBank/DDBJ databases">
        <title>Lactibacter flavus gen. nov., sp. nov., a novel bacterium of the family Propionibacteriaceae isolated from raw milk and dairy products.</title>
        <authorList>
            <person name="Huptas C."/>
            <person name="Wenning M."/>
            <person name="Breitenwieser F."/>
            <person name="Doll E."/>
            <person name="Von Neubeck M."/>
            <person name="Busse H.-J."/>
            <person name="Scherer S."/>
        </authorList>
    </citation>
    <scope>NUCLEOTIDE SEQUENCE [LARGE SCALE GENOMIC DNA]</scope>
    <source>
        <strain evidence="7 8">KCTC 33808</strain>
    </source>
</reference>
<dbReference type="InterPro" id="IPR014777">
    <property type="entry name" value="4pyrrole_Mease_sub1"/>
</dbReference>
<dbReference type="NCBIfam" id="TIGR02434">
    <property type="entry name" value="CobF"/>
    <property type="match status" value="1"/>
</dbReference>
<evidence type="ECO:0000256" key="1">
    <source>
        <dbReference type="ARBA" id="ARBA00004953"/>
    </source>
</evidence>
<protein>
    <submittedName>
        <fullName evidence="7">Precorrin-6A synthase (Deacetylating)</fullName>
        <ecNumber evidence="7">2.1.1.152</ecNumber>
    </submittedName>
</protein>
<dbReference type="Gene3D" id="3.40.1010.10">
    <property type="entry name" value="Cobalt-precorrin-4 Transmethylase, Domain 1"/>
    <property type="match status" value="1"/>
</dbReference>
<feature type="domain" description="Tetrapyrrole methylase" evidence="6">
    <location>
        <begin position="4"/>
        <end position="224"/>
    </location>
</feature>
<evidence type="ECO:0000256" key="2">
    <source>
        <dbReference type="ARBA" id="ARBA00022573"/>
    </source>
</evidence>
<dbReference type="GO" id="GO:0032259">
    <property type="term" value="P:methylation"/>
    <property type="evidence" value="ECO:0007669"/>
    <property type="project" value="UniProtKB-KW"/>
</dbReference>
<dbReference type="CDD" id="cd11643">
    <property type="entry name" value="Precorrin-6A-synthase"/>
    <property type="match status" value="1"/>
</dbReference>
<keyword evidence="5" id="KW-0949">S-adenosyl-L-methionine</keyword>
<keyword evidence="3 7" id="KW-0489">Methyltransferase</keyword>
<keyword evidence="4 7" id="KW-0808">Transferase</keyword>
<dbReference type="SUPFAM" id="SSF53790">
    <property type="entry name" value="Tetrapyrrole methylase"/>
    <property type="match status" value="1"/>
</dbReference>
<dbReference type="AlphaFoldDB" id="A0A4Q9KB70"/>
<dbReference type="InterPro" id="IPR000878">
    <property type="entry name" value="4pyrrol_Mease"/>
</dbReference>
<dbReference type="GO" id="GO:0043819">
    <property type="term" value="F:precorrin-6A synthase (deacetylating) activity"/>
    <property type="evidence" value="ECO:0007669"/>
    <property type="project" value="UniProtKB-EC"/>
</dbReference>
<dbReference type="PIRSF" id="PIRSF036525">
    <property type="entry name" value="CobF"/>
    <property type="match status" value="1"/>
</dbReference>
<sequence length="259" mass="28276">MRELVLIGVGAGDPEWVTLAAVRAIQEIDVLFVVVKEREYDDLVEARRSIIERHRTRPLTMVELLDPPRPWQSVPDYPAAVAAWRAHRLESWGQAVAGHLGEGQSGGFLVWGDPSLYESTLAIVEQLVASASEEITYRVIPGVSSVLALAAAHRIPLNRQGRAVQISPARMLAGGMPEGVDDVVVMLDGKQAFASIDPAGLDIYWGAYLGTPEQLLVSGPLGDVAEEIIRVRADAAARLGWVFDTYLLRRRDREPARGG</sequence>
<dbReference type="PANTHER" id="PTHR43467:SF1">
    <property type="entry name" value="PRECORRIN-6A SYNTHASE [DEACETYLATING]"/>
    <property type="match status" value="1"/>
</dbReference>
<gene>
    <name evidence="7" type="primary">cobF</name>
    <name evidence="7" type="ORF">ET989_13350</name>
</gene>
<dbReference type="InterPro" id="IPR012797">
    <property type="entry name" value="CobF"/>
</dbReference>
<dbReference type="PANTHER" id="PTHR43467">
    <property type="entry name" value="COBALT-PRECORRIN-2 C(20)-METHYLTRANSFERASE"/>
    <property type="match status" value="1"/>
</dbReference>
<evidence type="ECO:0000256" key="3">
    <source>
        <dbReference type="ARBA" id="ARBA00022603"/>
    </source>
</evidence>
<dbReference type="RefSeq" id="WP_131169807.1">
    <property type="nucleotide sequence ID" value="NZ_SDMQ01000017.1"/>
</dbReference>
<dbReference type="InterPro" id="IPR035996">
    <property type="entry name" value="4pyrrol_Methylase_sf"/>
</dbReference>
<evidence type="ECO:0000256" key="5">
    <source>
        <dbReference type="ARBA" id="ARBA00022691"/>
    </source>
</evidence>